<dbReference type="RefSeq" id="WP_281258110.1">
    <property type="nucleotide sequence ID" value="NZ_PJMW01000002.1"/>
</dbReference>
<name>A0A2N3VK82_9NOCA</name>
<evidence type="ECO:0000313" key="2">
    <source>
        <dbReference type="Proteomes" id="UP000233766"/>
    </source>
</evidence>
<keyword evidence="2" id="KW-1185">Reference proteome</keyword>
<dbReference type="Proteomes" id="UP000233766">
    <property type="component" value="Unassembled WGS sequence"/>
</dbReference>
<dbReference type="AlphaFoldDB" id="A0A2N3VK82"/>
<dbReference type="EMBL" id="PJMW01000002">
    <property type="protein sequence ID" value="PKV82029.1"/>
    <property type="molecule type" value="Genomic_DNA"/>
</dbReference>
<accession>A0A2N3VK82</accession>
<protein>
    <submittedName>
        <fullName evidence="1">Uncharacterized protein</fullName>
    </submittedName>
</protein>
<organism evidence="1 2">
    <name type="scientific">Nocardia fluminea</name>
    <dbReference type="NCBI Taxonomy" id="134984"/>
    <lineage>
        <taxon>Bacteria</taxon>
        <taxon>Bacillati</taxon>
        <taxon>Actinomycetota</taxon>
        <taxon>Actinomycetes</taxon>
        <taxon>Mycobacteriales</taxon>
        <taxon>Nocardiaceae</taxon>
        <taxon>Nocardia</taxon>
    </lineage>
</organism>
<evidence type="ECO:0000313" key="1">
    <source>
        <dbReference type="EMBL" id="PKV82029.1"/>
    </source>
</evidence>
<reference evidence="1 2" key="1">
    <citation type="submission" date="2017-12" db="EMBL/GenBank/DDBJ databases">
        <title>Sequencing the genomes of 1000 Actinobacteria strains.</title>
        <authorList>
            <person name="Klenk H.-P."/>
        </authorList>
    </citation>
    <scope>NUCLEOTIDE SEQUENCE [LARGE SCALE GENOMIC DNA]</scope>
    <source>
        <strain evidence="1 2">DSM 44489</strain>
    </source>
</reference>
<sequence>MAYFSEAELADTPPGAGPKLWAADVTGRFPLYTSLVAEKGAR</sequence>
<gene>
    <name evidence="1" type="ORF">ATK86_6512</name>
</gene>
<proteinExistence type="predicted"/>
<comment type="caution">
    <text evidence="1">The sequence shown here is derived from an EMBL/GenBank/DDBJ whole genome shotgun (WGS) entry which is preliminary data.</text>
</comment>